<sequence length="481" mass="54257">MNKVLKQAWVAWLLMPVLFSCATYQNKMNAYYNQVRQSDYNKAERLLANNSFLQQNRNRLLYYMEQGKVLHLAKQYDSSNYYLNLADKFIENEKKSAGSVVAGKLLNPMMETYMGEDHEQFFLHYYKALNYLYTGKQDDAIVEARRITLTTNAQKDKFGVTSNRYTQDAFVLMVQGMIYETAGDINNAFISYRNAADLYVKIKDQQYYGVFLPDQLKRDLLRTAEKMGFTDQVDKYSAIFGKTEKDNTLSKGGEAVIFFEKGMAPAKTEQNFILTNNGDGSNTFVYAAEEGSIVIPFDFSSSGYSSDVSLNEFRAIRVAIPAYNAIRTVDQASAVVNGKTYNAELTEDINTLAPAILKQHMLKILSDALVRQVVKKLVEKGISASAKEVAKNNSKEKDEKKKDDKAEAVALATGLIVNIFNTATEKADTRNWQSLPATVSYVRIPLEEGDNVVELTLGNAKRKITLKGTGSLQLYNWCVTR</sequence>
<dbReference type="Proteomes" id="UP000190888">
    <property type="component" value="Unassembled WGS sequence"/>
</dbReference>
<keyword evidence="3" id="KW-1185">Reference proteome</keyword>
<dbReference type="EMBL" id="FUWH01000003">
    <property type="protein sequence ID" value="SJZ65515.1"/>
    <property type="molecule type" value="Genomic_DNA"/>
</dbReference>
<feature type="signal peptide" evidence="1">
    <location>
        <begin position="1"/>
        <end position="22"/>
    </location>
</feature>
<organism evidence="2 3">
    <name type="scientific">Sediminibacterium ginsengisoli</name>
    <dbReference type="NCBI Taxonomy" id="413434"/>
    <lineage>
        <taxon>Bacteria</taxon>
        <taxon>Pseudomonadati</taxon>
        <taxon>Bacteroidota</taxon>
        <taxon>Chitinophagia</taxon>
        <taxon>Chitinophagales</taxon>
        <taxon>Chitinophagaceae</taxon>
        <taxon>Sediminibacterium</taxon>
    </lineage>
</organism>
<dbReference type="AlphaFoldDB" id="A0A1T4MF67"/>
<protein>
    <recommendedName>
        <fullName evidence="4">Lipoprotein</fullName>
    </recommendedName>
</protein>
<dbReference type="STRING" id="413434.SAMN04488132_103355"/>
<feature type="chain" id="PRO_5012007021" description="Lipoprotein" evidence="1">
    <location>
        <begin position="23"/>
        <end position="481"/>
    </location>
</feature>
<evidence type="ECO:0008006" key="4">
    <source>
        <dbReference type="Google" id="ProtNLM"/>
    </source>
</evidence>
<accession>A0A1T4MF67</accession>
<dbReference type="RefSeq" id="WP_245825602.1">
    <property type="nucleotide sequence ID" value="NZ_FUWH01000003.1"/>
</dbReference>
<keyword evidence="1" id="KW-0732">Signal</keyword>
<evidence type="ECO:0000256" key="1">
    <source>
        <dbReference type="SAM" id="SignalP"/>
    </source>
</evidence>
<dbReference type="PROSITE" id="PS51257">
    <property type="entry name" value="PROKAR_LIPOPROTEIN"/>
    <property type="match status" value="1"/>
</dbReference>
<evidence type="ECO:0000313" key="2">
    <source>
        <dbReference type="EMBL" id="SJZ65515.1"/>
    </source>
</evidence>
<reference evidence="2 3" key="1">
    <citation type="submission" date="2017-02" db="EMBL/GenBank/DDBJ databases">
        <authorList>
            <person name="Peterson S.W."/>
        </authorList>
    </citation>
    <scope>NUCLEOTIDE SEQUENCE [LARGE SCALE GENOMIC DNA]</scope>
    <source>
        <strain evidence="2 3">DSM 22335</strain>
    </source>
</reference>
<proteinExistence type="predicted"/>
<gene>
    <name evidence="2" type="ORF">SAMN04488132_103355</name>
</gene>
<evidence type="ECO:0000313" key="3">
    <source>
        <dbReference type="Proteomes" id="UP000190888"/>
    </source>
</evidence>
<name>A0A1T4MF67_9BACT</name>